<accession>A0AAV2GDX5</accession>
<dbReference type="Proteomes" id="UP001497516">
    <property type="component" value="Chromosome 8"/>
</dbReference>
<evidence type="ECO:0000313" key="2">
    <source>
        <dbReference type="EMBL" id="CAL1408900.1"/>
    </source>
</evidence>
<dbReference type="AlphaFoldDB" id="A0AAV2GDX5"/>
<feature type="signal peptide" evidence="1">
    <location>
        <begin position="1"/>
        <end position="25"/>
    </location>
</feature>
<keyword evidence="1" id="KW-0732">Signal</keyword>
<evidence type="ECO:0008006" key="4">
    <source>
        <dbReference type="Google" id="ProtNLM"/>
    </source>
</evidence>
<name>A0AAV2GDX5_9ROSI</name>
<feature type="chain" id="PRO_5043931850" description="Secreted protein" evidence="1">
    <location>
        <begin position="26"/>
        <end position="68"/>
    </location>
</feature>
<organism evidence="2 3">
    <name type="scientific">Linum trigynum</name>
    <dbReference type="NCBI Taxonomy" id="586398"/>
    <lineage>
        <taxon>Eukaryota</taxon>
        <taxon>Viridiplantae</taxon>
        <taxon>Streptophyta</taxon>
        <taxon>Embryophyta</taxon>
        <taxon>Tracheophyta</taxon>
        <taxon>Spermatophyta</taxon>
        <taxon>Magnoliopsida</taxon>
        <taxon>eudicotyledons</taxon>
        <taxon>Gunneridae</taxon>
        <taxon>Pentapetalae</taxon>
        <taxon>rosids</taxon>
        <taxon>fabids</taxon>
        <taxon>Malpighiales</taxon>
        <taxon>Linaceae</taxon>
        <taxon>Linum</taxon>
    </lineage>
</organism>
<sequence length="68" mass="7855">MPFRLSQNNFFLLFVFLLQTHRTTNNNLTTRANVVGFGFPLFWCRPTFGHVVLTQICVLKSPNLALIE</sequence>
<reference evidence="2 3" key="1">
    <citation type="submission" date="2024-04" db="EMBL/GenBank/DDBJ databases">
        <authorList>
            <person name="Fracassetti M."/>
        </authorList>
    </citation>
    <scope>NUCLEOTIDE SEQUENCE [LARGE SCALE GENOMIC DNA]</scope>
</reference>
<dbReference type="EMBL" id="OZ034821">
    <property type="protein sequence ID" value="CAL1408900.1"/>
    <property type="molecule type" value="Genomic_DNA"/>
</dbReference>
<evidence type="ECO:0000313" key="3">
    <source>
        <dbReference type="Proteomes" id="UP001497516"/>
    </source>
</evidence>
<gene>
    <name evidence="2" type="ORF">LTRI10_LOCUS48454</name>
</gene>
<keyword evidence="3" id="KW-1185">Reference proteome</keyword>
<evidence type="ECO:0000256" key="1">
    <source>
        <dbReference type="SAM" id="SignalP"/>
    </source>
</evidence>
<proteinExistence type="predicted"/>
<protein>
    <recommendedName>
        <fullName evidence="4">Secreted protein</fullName>
    </recommendedName>
</protein>